<dbReference type="Pfam" id="PF00534">
    <property type="entry name" value="Glycos_transf_1"/>
    <property type="match status" value="1"/>
</dbReference>
<feature type="domain" description="Glycosyl transferase family 1" evidence="2">
    <location>
        <begin position="170"/>
        <end position="310"/>
    </location>
</feature>
<sequence>MDLCADELAAHLRVANLCPPFRRLFSKLRLPGGFNADRLLNRQFLYPLYLSKLQKKFDCFHIVDHSYAQLVHHLPRARTGVYCHDLDAFRCILEPSSERRPHWFRAMSRRILTGMQKAAIIFYNSKQTYDQIVKYQLVDSKKLTFAPLGVSSEFNHQSFSSVPWLDSISQPFVLHVGSCIARKRVDVVLDTLARLRTNFPEIRLVKVGGDFTSDQVEKIESLNLAKSIVHKKSIPRTELAECYRRARVVLVSSESEGFGLPVIEALACGSLVVASDIAPLRESGSDAVIFLPVADITAWTNCLTKILSGEMSVPSITNRLNSASRYSWEKHSQIILDAYLSLA</sequence>
<keyword evidence="1 4" id="KW-0808">Transferase</keyword>
<dbReference type="InterPro" id="IPR001296">
    <property type="entry name" value="Glyco_trans_1"/>
</dbReference>
<evidence type="ECO:0000259" key="2">
    <source>
        <dbReference type="Pfam" id="PF00534"/>
    </source>
</evidence>
<dbReference type="Gene3D" id="3.40.50.2000">
    <property type="entry name" value="Glycogen Phosphorylase B"/>
    <property type="match status" value="2"/>
</dbReference>
<name>A0A8E6EZI6_9BACT</name>
<dbReference type="EMBL" id="CP074694">
    <property type="protein sequence ID" value="QVL33788.1"/>
    <property type="molecule type" value="Genomic_DNA"/>
</dbReference>
<dbReference type="EC" id="2.4.-.-" evidence="4"/>
<evidence type="ECO:0000259" key="3">
    <source>
        <dbReference type="Pfam" id="PF13439"/>
    </source>
</evidence>
<feature type="domain" description="Glycosyltransferase subfamily 4-like N-terminal" evidence="3">
    <location>
        <begin position="31"/>
        <end position="153"/>
    </location>
</feature>
<accession>A0A8E6EZI6</accession>
<evidence type="ECO:0000256" key="1">
    <source>
        <dbReference type="ARBA" id="ARBA00022679"/>
    </source>
</evidence>
<reference evidence="4" key="1">
    <citation type="submission" date="2021-05" db="EMBL/GenBank/DDBJ databases">
        <title>Complete genome sequence of the cellulolytic planctomycete Telmatocola sphagniphila SP2T and characterization of the first cellulase from planctomycetes.</title>
        <authorList>
            <person name="Rakitin A.L."/>
            <person name="Beletsky A.V."/>
            <person name="Naumoff D.G."/>
            <person name="Kulichevskaya I.S."/>
            <person name="Mardanov A.V."/>
            <person name="Ravin N.V."/>
            <person name="Dedysh S.N."/>
        </authorList>
    </citation>
    <scope>NUCLEOTIDE SEQUENCE</scope>
    <source>
        <strain evidence="4">SP2T</strain>
    </source>
</reference>
<organism evidence="4 5">
    <name type="scientific">Telmatocola sphagniphila</name>
    <dbReference type="NCBI Taxonomy" id="1123043"/>
    <lineage>
        <taxon>Bacteria</taxon>
        <taxon>Pseudomonadati</taxon>
        <taxon>Planctomycetota</taxon>
        <taxon>Planctomycetia</taxon>
        <taxon>Gemmatales</taxon>
        <taxon>Gemmataceae</taxon>
    </lineage>
</organism>
<dbReference type="Pfam" id="PF13439">
    <property type="entry name" value="Glyco_transf_4"/>
    <property type="match status" value="1"/>
</dbReference>
<dbReference type="AlphaFoldDB" id="A0A8E6EZI6"/>
<dbReference type="PANTHER" id="PTHR46401">
    <property type="entry name" value="GLYCOSYLTRANSFERASE WBBK-RELATED"/>
    <property type="match status" value="1"/>
</dbReference>
<gene>
    <name evidence="4" type="ORF">KIH39_07730</name>
</gene>
<proteinExistence type="predicted"/>
<keyword evidence="5" id="KW-1185">Reference proteome</keyword>
<dbReference type="InterPro" id="IPR028098">
    <property type="entry name" value="Glyco_trans_4-like_N"/>
</dbReference>
<dbReference type="KEGG" id="tsph:KIH39_07730"/>
<protein>
    <submittedName>
        <fullName evidence="4">Glycosyltransferase</fullName>
        <ecNumber evidence="4">2.4.-.-</ecNumber>
    </submittedName>
</protein>
<keyword evidence="4" id="KW-0328">Glycosyltransferase</keyword>
<dbReference type="GO" id="GO:0016757">
    <property type="term" value="F:glycosyltransferase activity"/>
    <property type="evidence" value="ECO:0007669"/>
    <property type="project" value="UniProtKB-KW"/>
</dbReference>
<dbReference type="PANTHER" id="PTHR46401:SF2">
    <property type="entry name" value="GLYCOSYLTRANSFERASE WBBK-RELATED"/>
    <property type="match status" value="1"/>
</dbReference>
<evidence type="ECO:0000313" key="4">
    <source>
        <dbReference type="EMBL" id="QVL33788.1"/>
    </source>
</evidence>
<evidence type="ECO:0000313" key="5">
    <source>
        <dbReference type="Proteomes" id="UP000676194"/>
    </source>
</evidence>
<dbReference type="SUPFAM" id="SSF53756">
    <property type="entry name" value="UDP-Glycosyltransferase/glycogen phosphorylase"/>
    <property type="match status" value="1"/>
</dbReference>
<dbReference type="Proteomes" id="UP000676194">
    <property type="component" value="Chromosome"/>
</dbReference>